<accession>A0A0H1RA05</accession>
<dbReference type="AlphaFoldDB" id="A0A0H1RA05"/>
<comment type="caution">
    <text evidence="2">The sequence shown here is derived from an EMBL/GenBank/DDBJ whole genome shotgun (WGS) entry which is preliminary data.</text>
</comment>
<dbReference type="Proteomes" id="UP000035489">
    <property type="component" value="Unassembled WGS sequence"/>
</dbReference>
<dbReference type="SUPFAM" id="SSF53732">
    <property type="entry name" value="Aconitase iron-sulfur domain"/>
    <property type="match status" value="1"/>
</dbReference>
<name>A0A0H1RA05_9HYPH</name>
<evidence type="ECO:0000313" key="2">
    <source>
        <dbReference type="EMBL" id="KLK91701.1"/>
    </source>
</evidence>
<dbReference type="InterPro" id="IPR036008">
    <property type="entry name" value="Aconitase_4Fe-4S_dom"/>
</dbReference>
<reference evidence="2 3" key="1">
    <citation type="submission" date="2015-05" db="EMBL/GenBank/DDBJ databases">
        <title>Draft genome sequence of Microvirga vignae strain BR3299, a novel nitrogen fixing bacteria isolated from Brazil semi-aired region.</title>
        <authorList>
            <person name="Zilli J.E."/>
            <person name="Passos S.R."/>
            <person name="Leite J."/>
            <person name="Baldani J.I."/>
            <person name="Xavier G.R."/>
            <person name="Rumjaneck N.G."/>
            <person name="Simoes-Araujo J.L."/>
        </authorList>
    </citation>
    <scope>NUCLEOTIDE SEQUENCE [LARGE SCALE GENOMIC DNA]</scope>
    <source>
        <strain evidence="2 3">BR3299</strain>
    </source>
</reference>
<evidence type="ECO:0008006" key="4">
    <source>
        <dbReference type="Google" id="ProtNLM"/>
    </source>
</evidence>
<dbReference type="InterPro" id="IPR015931">
    <property type="entry name" value="Acnase/IPM_dHydase_lsu_aba_1/3"/>
</dbReference>
<protein>
    <recommendedName>
        <fullName evidence="4">Aconitase/3-isopropylmalate dehydratase large subunit alpha/beta/alpha domain-containing protein</fullName>
    </recommendedName>
</protein>
<sequence>MLVDDIISDHMVEGRARPGDFVTVKVDRIYIQDGNSPTLARLFKKHDIQRVFDPSRVGVFFDHSVIWPNAQIAARIREAEEFCRILGLRPVMT</sequence>
<keyword evidence="1" id="KW-0408">Iron</keyword>
<dbReference type="Gene3D" id="3.30.499.10">
    <property type="entry name" value="Aconitase, domain 3"/>
    <property type="match status" value="1"/>
</dbReference>
<dbReference type="PATRIC" id="fig|1225564.3.peg.4865"/>
<evidence type="ECO:0000313" key="3">
    <source>
        <dbReference type="Proteomes" id="UP000035489"/>
    </source>
</evidence>
<keyword evidence="3" id="KW-1185">Reference proteome</keyword>
<evidence type="ECO:0000256" key="1">
    <source>
        <dbReference type="ARBA" id="ARBA00023004"/>
    </source>
</evidence>
<proteinExistence type="predicted"/>
<dbReference type="EMBL" id="LCYG01000047">
    <property type="protein sequence ID" value="KLK91701.1"/>
    <property type="molecule type" value="Genomic_DNA"/>
</dbReference>
<dbReference type="STRING" id="1225564.AA309_18575"/>
<gene>
    <name evidence="2" type="ORF">AA309_18575</name>
</gene>
<organism evidence="2 3">
    <name type="scientific">Microvirga vignae</name>
    <dbReference type="NCBI Taxonomy" id="1225564"/>
    <lineage>
        <taxon>Bacteria</taxon>
        <taxon>Pseudomonadati</taxon>
        <taxon>Pseudomonadota</taxon>
        <taxon>Alphaproteobacteria</taxon>
        <taxon>Hyphomicrobiales</taxon>
        <taxon>Methylobacteriaceae</taxon>
        <taxon>Microvirga</taxon>
    </lineage>
</organism>